<accession>A0ABV0EDF9</accession>
<organism evidence="1 2">
    <name type="scientific">Thiobacter aerophilum</name>
    <dbReference type="NCBI Taxonomy" id="3121275"/>
    <lineage>
        <taxon>Bacteria</taxon>
        <taxon>Pseudomonadati</taxon>
        <taxon>Pseudomonadota</taxon>
        <taxon>Betaproteobacteria</taxon>
        <taxon>Burkholderiales</taxon>
        <taxon>Thiobacteraceae</taxon>
        <taxon>Thiobacter</taxon>
    </lineage>
</organism>
<dbReference type="Pfam" id="PF13591">
    <property type="entry name" value="MerR_2"/>
    <property type="match status" value="1"/>
</dbReference>
<dbReference type="Gene3D" id="1.10.1660.10">
    <property type="match status" value="1"/>
</dbReference>
<dbReference type="EMBL" id="JBAJEX010000003">
    <property type="protein sequence ID" value="MEO1766619.1"/>
    <property type="molecule type" value="Genomic_DNA"/>
</dbReference>
<proteinExistence type="predicted"/>
<evidence type="ECO:0000313" key="2">
    <source>
        <dbReference type="Proteomes" id="UP001482231"/>
    </source>
</evidence>
<dbReference type="Proteomes" id="UP001482231">
    <property type="component" value="Unassembled WGS sequence"/>
</dbReference>
<comment type="caution">
    <text evidence="1">The sequence shown here is derived from an EMBL/GenBank/DDBJ whole genome shotgun (WGS) entry which is preliminary data.</text>
</comment>
<name>A0ABV0EDF9_9BURK</name>
<sequence>MMSDEEVLIGTLLSESWLTLEQVAAACDVEPEWLLAHLEAGLFPHAESVGGVWRFAEEALTRARRMRSLERDFEAVPELAALVADLMEETDRLRRRLRCLGEL</sequence>
<reference evidence="1 2" key="1">
    <citation type="submission" date="2024-02" db="EMBL/GenBank/DDBJ databases">
        <title>New thermophilic sulfur-oxidizing bacteria from a hot springs of the Uzon caldera (Kamchatka, Russia).</title>
        <authorList>
            <person name="Dukat A.M."/>
            <person name="Elcheninov A.G."/>
            <person name="Frolov E.N."/>
        </authorList>
    </citation>
    <scope>NUCLEOTIDE SEQUENCE [LARGE SCALE GENOMIC DNA]</scope>
    <source>
        <strain evidence="1 2">AK1</strain>
    </source>
</reference>
<keyword evidence="2" id="KW-1185">Reference proteome</keyword>
<protein>
    <submittedName>
        <fullName evidence="1">Chaperone modulator CbpM</fullName>
    </submittedName>
</protein>
<gene>
    <name evidence="1" type="ORF">V6E02_05285</name>
</gene>
<dbReference type="RefSeq" id="WP_347307729.1">
    <property type="nucleotide sequence ID" value="NZ_JBAJEX010000003.1"/>
</dbReference>
<evidence type="ECO:0000313" key="1">
    <source>
        <dbReference type="EMBL" id="MEO1766619.1"/>
    </source>
</evidence>